<evidence type="ECO:0000256" key="8">
    <source>
        <dbReference type="ARBA" id="ARBA00022909"/>
    </source>
</evidence>
<keyword evidence="5" id="KW-0547">Nucleotide-binding</keyword>
<comment type="pathway">
    <text evidence="9">Cofactor biosynthesis; tetrahydrofolate biosynthesis; 2-amino-4-hydroxy-6-hydroxymethyl-7,8-dihydropteridine diphosphate from 7,8-dihydroneopterin triphosphate: step 3/4.</text>
</comment>
<dbReference type="InterPro" id="IPR006157">
    <property type="entry name" value="FolB_dom"/>
</dbReference>
<dbReference type="Pfam" id="PF01288">
    <property type="entry name" value="HPPK"/>
    <property type="match status" value="1"/>
</dbReference>
<comment type="pathway">
    <text evidence="2">Cofactor biosynthesis; tetrahydrofolate biosynthesis; 2-amino-4-hydroxy-6-hydroxymethyl-7,8-dihydropteridine diphosphate from 7,8-dihydroneopterin triphosphate: step 4/4.</text>
</comment>
<name>A0ABN2WV08_9MICO</name>
<evidence type="ECO:0000313" key="13">
    <source>
        <dbReference type="Proteomes" id="UP001500984"/>
    </source>
</evidence>
<evidence type="ECO:0000256" key="10">
    <source>
        <dbReference type="SAM" id="MobiDB-lite"/>
    </source>
</evidence>
<accession>A0ABN2WV08</accession>
<dbReference type="SMART" id="SM00905">
    <property type="entry name" value="FolB"/>
    <property type="match status" value="1"/>
</dbReference>
<dbReference type="PANTHER" id="PTHR43071:SF1">
    <property type="entry name" value="2-AMINO-4-HYDROXY-6-HYDROXYMETHYLDIHYDROPTERIDINE PYROPHOSPHOKINASE"/>
    <property type="match status" value="1"/>
</dbReference>
<dbReference type="CDD" id="cd00483">
    <property type="entry name" value="HPPK"/>
    <property type="match status" value="1"/>
</dbReference>
<dbReference type="CDD" id="cd00534">
    <property type="entry name" value="DHNA_DHNTPE"/>
    <property type="match status" value="1"/>
</dbReference>
<keyword evidence="8 9" id="KW-0289">Folate biosynthesis</keyword>
<keyword evidence="9" id="KW-0456">Lyase</keyword>
<feature type="compositionally biased region" description="Low complexity" evidence="10">
    <location>
        <begin position="121"/>
        <end position="140"/>
    </location>
</feature>
<comment type="function">
    <text evidence="9">Catalyzes the conversion of 7,8-dihydroneopterin to 6-hydroxymethyl-7,8-dihydropterin.</text>
</comment>
<dbReference type="Pfam" id="PF02152">
    <property type="entry name" value="FolB"/>
    <property type="match status" value="1"/>
</dbReference>
<dbReference type="InterPro" id="IPR000550">
    <property type="entry name" value="Hppk"/>
</dbReference>
<dbReference type="PANTHER" id="PTHR43071">
    <property type="entry name" value="2-AMINO-4-HYDROXY-6-HYDROXYMETHYLDIHYDROPTERIDINE PYROPHOSPHOKINASE"/>
    <property type="match status" value="1"/>
</dbReference>
<comment type="catalytic activity">
    <reaction evidence="1">
        <text>6-hydroxymethyl-7,8-dihydropterin + ATP = (7,8-dihydropterin-6-yl)methyl diphosphate + AMP + H(+)</text>
        <dbReference type="Rhea" id="RHEA:11412"/>
        <dbReference type="ChEBI" id="CHEBI:15378"/>
        <dbReference type="ChEBI" id="CHEBI:30616"/>
        <dbReference type="ChEBI" id="CHEBI:44841"/>
        <dbReference type="ChEBI" id="CHEBI:72950"/>
        <dbReference type="ChEBI" id="CHEBI:456215"/>
        <dbReference type="EC" id="2.7.6.3"/>
    </reaction>
</comment>
<evidence type="ECO:0000256" key="7">
    <source>
        <dbReference type="ARBA" id="ARBA00022840"/>
    </source>
</evidence>
<keyword evidence="7" id="KW-0067">ATP-binding</keyword>
<evidence type="ECO:0000256" key="4">
    <source>
        <dbReference type="ARBA" id="ARBA00022679"/>
    </source>
</evidence>
<protein>
    <recommendedName>
        <fullName evidence="9">Bifunctional folate synthesis protein</fullName>
    </recommendedName>
    <domain>
        <recommendedName>
            <fullName evidence="9">Dihydroneopterin aldolase</fullName>
            <shortName evidence="9">DHNA</shortName>
            <ecNumber evidence="9">4.1.2.25</ecNumber>
        </recommendedName>
        <alternativeName>
            <fullName evidence="9">7,8-dihydroneopterin aldolase</fullName>
        </alternativeName>
    </domain>
    <domain>
        <recommendedName>
            <fullName evidence="9">2-amino-4-hydroxy-6-hydroxymethyldihydropteridine pyrophosphokinase</fullName>
            <ecNumber evidence="9">2.7.6.3</ecNumber>
        </recommendedName>
        <alternativeName>
            <fullName evidence="9">6-hydroxymethyl-7,8-dihydropterin pyrophosphokinase</fullName>
            <shortName evidence="9">PPPK</shortName>
        </alternativeName>
        <alternativeName>
            <fullName evidence="9">7,8-dihydro-6-hydroxymethylpterin pyrophosphokinase</fullName>
            <shortName evidence="9">HPPK</shortName>
        </alternativeName>
    </domain>
</protein>
<proteinExistence type="inferred from homology"/>
<evidence type="ECO:0000256" key="6">
    <source>
        <dbReference type="ARBA" id="ARBA00022777"/>
    </source>
</evidence>
<dbReference type="Gene3D" id="3.30.1130.10">
    <property type="match status" value="1"/>
</dbReference>
<comment type="caution">
    <text evidence="12">The sequence shown here is derived from an EMBL/GenBank/DDBJ whole genome shotgun (WGS) entry which is preliminary data.</text>
</comment>
<dbReference type="InterPro" id="IPR006156">
    <property type="entry name" value="Dihydroneopterin_aldolase"/>
</dbReference>
<dbReference type="Gene3D" id="3.30.70.560">
    <property type="entry name" value="7,8-Dihydro-6-hydroxymethylpterin-pyrophosphokinase HPPK"/>
    <property type="match status" value="1"/>
</dbReference>
<feature type="domain" description="7,8-dihydro-6-hydroxymethylpterin-pyrophosphokinase" evidence="11">
    <location>
        <begin position="246"/>
        <end position="257"/>
    </location>
</feature>
<comment type="similarity">
    <text evidence="3">In the N-terminal section; belongs to the DHNA family.</text>
</comment>
<dbReference type="Proteomes" id="UP001500984">
    <property type="component" value="Unassembled WGS sequence"/>
</dbReference>
<dbReference type="EMBL" id="BAAAPZ010000008">
    <property type="protein sequence ID" value="GAA2099419.1"/>
    <property type="molecule type" value="Genomic_DNA"/>
</dbReference>
<gene>
    <name evidence="12" type="ORF">GCM10009823_21270</name>
</gene>
<keyword evidence="6" id="KW-0418">Kinase</keyword>
<dbReference type="NCBIfam" id="TIGR01498">
    <property type="entry name" value="folK"/>
    <property type="match status" value="1"/>
</dbReference>
<evidence type="ECO:0000256" key="3">
    <source>
        <dbReference type="ARBA" id="ARBA00009640"/>
    </source>
</evidence>
<dbReference type="EC" id="4.1.2.25" evidence="9"/>
<organism evidence="12 13">
    <name type="scientific">Brevibacterium salitolerans</name>
    <dbReference type="NCBI Taxonomy" id="1403566"/>
    <lineage>
        <taxon>Bacteria</taxon>
        <taxon>Bacillati</taxon>
        <taxon>Actinomycetota</taxon>
        <taxon>Actinomycetes</taxon>
        <taxon>Micrococcales</taxon>
        <taxon>Brevibacteriaceae</taxon>
        <taxon>Brevibacterium</taxon>
    </lineage>
</organism>
<keyword evidence="13" id="KW-1185">Reference proteome</keyword>
<dbReference type="NCBIfam" id="TIGR00525">
    <property type="entry name" value="folB"/>
    <property type="match status" value="1"/>
</dbReference>
<dbReference type="RefSeq" id="WP_291797523.1">
    <property type="nucleotide sequence ID" value="NZ_BAAAPZ010000008.1"/>
</dbReference>
<dbReference type="SUPFAM" id="SSF55620">
    <property type="entry name" value="Tetrahydrobiopterin biosynthesis enzymes-like"/>
    <property type="match status" value="1"/>
</dbReference>
<evidence type="ECO:0000256" key="9">
    <source>
        <dbReference type="RuleBase" id="RU362079"/>
    </source>
</evidence>
<evidence type="ECO:0000256" key="1">
    <source>
        <dbReference type="ARBA" id="ARBA00000198"/>
    </source>
</evidence>
<dbReference type="PROSITE" id="PS00794">
    <property type="entry name" value="HPPK"/>
    <property type="match status" value="1"/>
</dbReference>
<evidence type="ECO:0000256" key="5">
    <source>
        <dbReference type="ARBA" id="ARBA00022741"/>
    </source>
</evidence>
<keyword evidence="4" id="KW-0808">Transferase</keyword>
<dbReference type="InterPro" id="IPR043133">
    <property type="entry name" value="GTP-CH-I_C/QueF"/>
</dbReference>
<comment type="catalytic activity">
    <reaction evidence="9">
        <text>7,8-dihydroneopterin = 6-hydroxymethyl-7,8-dihydropterin + glycolaldehyde</text>
        <dbReference type="Rhea" id="RHEA:10540"/>
        <dbReference type="ChEBI" id="CHEBI:17001"/>
        <dbReference type="ChEBI" id="CHEBI:17071"/>
        <dbReference type="ChEBI" id="CHEBI:44841"/>
        <dbReference type="EC" id="4.1.2.25"/>
    </reaction>
</comment>
<dbReference type="InterPro" id="IPR035907">
    <property type="entry name" value="Hppk_sf"/>
</dbReference>
<feature type="region of interest" description="Disordered" evidence="10">
    <location>
        <begin position="121"/>
        <end position="154"/>
    </location>
</feature>
<dbReference type="SUPFAM" id="SSF55083">
    <property type="entry name" value="6-hydroxymethyl-7,8-dihydropterin pyrophosphokinase, HPPK"/>
    <property type="match status" value="1"/>
</dbReference>
<dbReference type="EC" id="2.7.6.3" evidence="9"/>
<dbReference type="NCBIfam" id="TIGR00526">
    <property type="entry name" value="folB_dom"/>
    <property type="match status" value="1"/>
</dbReference>
<sequence>MSDDVITLTGLTARGRHGVFEFEKREGQDFRVDVELHGDLSAPAASDDLADTADYGALADALVEIVTGEPYDLIEALAGALVDRCLEFAPEARVTVHKPQAPIAHEFADVSVSLHRRRGMRAGAAASGSRETTAEGVAPAGPAPDGGPARSASGTSGHVYEAVVALGANLGDACAALQDAAHALSLHPRIDLRAGSSVYVTAPVGGVEQPDFHNAAVVVRTALPPRELLSVCQGIEAAAGRTREIRWGPRTLDLDLISARTLPASGAAEEPVTWRDEVLVLPHPLAGERAFVLAPWAELQPDAVVETPAGVRTVAEACAAAPDAAGIRRTGESVLASARPFTEQAET</sequence>
<evidence type="ECO:0000256" key="2">
    <source>
        <dbReference type="ARBA" id="ARBA00005051"/>
    </source>
</evidence>
<comment type="similarity">
    <text evidence="9">Belongs to the DHNA family.</text>
</comment>
<evidence type="ECO:0000259" key="11">
    <source>
        <dbReference type="PROSITE" id="PS00794"/>
    </source>
</evidence>
<evidence type="ECO:0000313" key="12">
    <source>
        <dbReference type="EMBL" id="GAA2099419.1"/>
    </source>
</evidence>
<reference evidence="12 13" key="1">
    <citation type="journal article" date="2019" name="Int. J. Syst. Evol. Microbiol.">
        <title>The Global Catalogue of Microorganisms (GCM) 10K type strain sequencing project: providing services to taxonomists for standard genome sequencing and annotation.</title>
        <authorList>
            <consortium name="The Broad Institute Genomics Platform"/>
            <consortium name="The Broad Institute Genome Sequencing Center for Infectious Disease"/>
            <person name="Wu L."/>
            <person name="Ma J."/>
        </authorList>
    </citation>
    <scope>NUCLEOTIDE SEQUENCE [LARGE SCALE GENOMIC DNA]</scope>
    <source>
        <strain evidence="12 13">JCM 15900</strain>
    </source>
</reference>